<dbReference type="EMBL" id="JAXQNO010000007">
    <property type="protein sequence ID" value="KAK4793835.1"/>
    <property type="molecule type" value="Genomic_DNA"/>
</dbReference>
<accession>A0AAN7RA37</accession>
<evidence type="ECO:0000313" key="1">
    <source>
        <dbReference type="EMBL" id="KAK4793835.1"/>
    </source>
</evidence>
<proteinExistence type="predicted"/>
<reference evidence="1 2" key="1">
    <citation type="journal article" date="2023" name="Hortic Res">
        <title>Pangenome of water caltrop reveals structural variations and asymmetric subgenome divergence after allopolyploidization.</title>
        <authorList>
            <person name="Zhang X."/>
            <person name="Chen Y."/>
            <person name="Wang L."/>
            <person name="Yuan Y."/>
            <person name="Fang M."/>
            <person name="Shi L."/>
            <person name="Lu R."/>
            <person name="Comes H.P."/>
            <person name="Ma Y."/>
            <person name="Chen Y."/>
            <person name="Huang G."/>
            <person name="Zhou Y."/>
            <person name="Zheng Z."/>
            <person name="Qiu Y."/>
        </authorList>
    </citation>
    <scope>NUCLEOTIDE SEQUENCE [LARGE SCALE GENOMIC DNA]</scope>
    <source>
        <strain evidence="1">F231</strain>
    </source>
</reference>
<dbReference type="Proteomes" id="UP001346149">
    <property type="component" value="Unassembled WGS sequence"/>
</dbReference>
<organism evidence="1 2">
    <name type="scientific">Trapa natans</name>
    <name type="common">Water chestnut</name>
    <dbReference type="NCBI Taxonomy" id="22666"/>
    <lineage>
        <taxon>Eukaryota</taxon>
        <taxon>Viridiplantae</taxon>
        <taxon>Streptophyta</taxon>
        <taxon>Embryophyta</taxon>
        <taxon>Tracheophyta</taxon>
        <taxon>Spermatophyta</taxon>
        <taxon>Magnoliopsida</taxon>
        <taxon>eudicotyledons</taxon>
        <taxon>Gunneridae</taxon>
        <taxon>Pentapetalae</taxon>
        <taxon>rosids</taxon>
        <taxon>malvids</taxon>
        <taxon>Myrtales</taxon>
        <taxon>Lythraceae</taxon>
        <taxon>Trapa</taxon>
    </lineage>
</organism>
<evidence type="ECO:0000313" key="2">
    <source>
        <dbReference type="Proteomes" id="UP001346149"/>
    </source>
</evidence>
<protein>
    <submittedName>
        <fullName evidence="1">Uncharacterized protein</fullName>
    </submittedName>
</protein>
<gene>
    <name evidence="1" type="ORF">SAY86_011829</name>
</gene>
<dbReference type="PANTHER" id="PTHR36348">
    <property type="entry name" value="EXPRESSED PROTEIN"/>
    <property type="match status" value="1"/>
</dbReference>
<comment type="caution">
    <text evidence="1">The sequence shown here is derived from an EMBL/GenBank/DDBJ whole genome shotgun (WGS) entry which is preliminary data.</text>
</comment>
<keyword evidence="2" id="KW-1185">Reference proteome</keyword>
<dbReference type="PANTHER" id="PTHR36348:SF1">
    <property type="entry name" value="EXPRESSED PROTEIN"/>
    <property type="match status" value="1"/>
</dbReference>
<sequence length="141" mass="16187">METLQTLIYAVSQDTEEALKKTAEIDRLIDLLRHAAPHEEKIESSTDVLERILKPVVDEEEDIPCPPRDPEALKIMEKEITQREQEGQLDEGFLSKVKAQLRQGSLLSAKKGSLVNILRHPIKTEETVRLCMERRNNTWDS</sequence>
<name>A0AAN7RA37_TRANT</name>
<dbReference type="AlphaFoldDB" id="A0AAN7RA37"/>